<evidence type="ECO:0000256" key="1">
    <source>
        <dbReference type="ARBA" id="ARBA00000085"/>
    </source>
</evidence>
<keyword evidence="8" id="KW-0812">Transmembrane</keyword>
<keyword evidence="8" id="KW-1133">Transmembrane helix</keyword>
<feature type="transmembrane region" description="Helical" evidence="8">
    <location>
        <begin position="6"/>
        <end position="28"/>
    </location>
</feature>
<evidence type="ECO:0000256" key="7">
    <source>
        <dbReference type="ARBA" id="ARBA00023012"/>
    </source>
</evidence>
<organism evidence="10 11">
    <name type="scientific">Zwartia hollandica</name>
    <dbReference type="NCBI Taxonomy" id="324606"/>
    <lineage>
        <taxon>Bacteria</taxon>
        <taxon>Pseudomonadati</taxon>
        <taxon>Pseudomonadota</taxon>
        <taxon>Betaproteobacteria</taxon>
        <taxon>Burkholderiales</taxon>
        <taxon>Alcaligenaceae</taxon>
        <taxon>Zwartia</taxon>
    </lineage>
</organism>
<name>A0A953NBM4_9BURK</name>
<keyword evidence="5 10" id="KW-0418">Kinase</keyword>
<dbReference type="PANTHER" id="PTHR43065:SF46">
    <property type="entry name" value="C4-DICARBOXYLATE TRANSPORT SENSOR PROTEIN DCTB"/>
    <property type="match status" value="1"/>
</dbReference>
<gene>
    <name evidence="10" type="ORF">KZZ10_12865</name>
</gene>
<dbReference type="InterPro" id="IPR003594">
    <property type="entry name" value="HATPase_dom"/>
</dbReference>
<evidence type="ECO:0000313" key="11">
    <source>
        <dbReference type="Proteomes" id="UP000739565"/>
    </source>
</evidence>
<dbReference type="Gene3D" id="1.10.287.130">
    <property type="match status" value="1"/>
</dbReference>
<keyword evidence="4" id="KW-0547">Nucleotide-binding</keyword>
<keyword evidence="11" id="KW-1185">Reference proteome</keyword>
<keyword evidence="3" id="KW-0808">Transferase</keyword>
<dbReference type="SUPFAM" id="SSF55874">
    <property type="entry name" value="ATPase domain of HSP90 chaperone/DNA topoisomerase II/histidine kinase"/>
    <property type="match status" value="1"/>
</dbReference>
<dbReference type="GO" id="GO:0005524">
    <property type="term" value="F:ATP binding"/>
    <property type="evidence" value="ECO:0007669"/>
    <property type="project" value="UniProtKB-KW"/>
</dbReference>
<sequence length="503" mass="56675">MDILTWGVVFFTTGIALTNVIFGAPLWIKAPKNQPTIIVMTGAALSMCAFLAATAPLLILTSHSDFGTKATVFMTAFAKLAPVLFICFILQALFLRSTRQSIFDRQSLLISLFFIGQLGLSIVIFNQTALTDLQEVTIDFVRSIFRSVIFLLFMAWIYWEARAKVKEHPNYLLNFIQLFCGLCLIQSLAWICFLATDFSNDFELVNQFGGWLALDMINRVIRTGIFCLVQVLICLYWSQHYSLSAIQERQKLERIQDLLKEKDNLIRKLSTSTALIESGALSAGLAHEFNQFLTRIEMNTDEALHLVEGSNTKTDDLKRPLSNIRKANHAAATLVVNLKKLFQTDAEHSDFCNVDDLVRDVVALYTNRLSQSNIQIELKLQVSQQLSIWEHLFRQVVVNLLSNAIEALNASSQSNKLIRIESNLTRQRQYCLVITDSGPGIRSEQEAQMFNMFATSKSTGTGVGLWLSRYIVERHQGSLHYENLPNQAGVSFVISIPVGNTPR</sequence>
<dbReference type="PROSITE" id="PS50109">
    <property type="entry name" value="HIS_KIN"/>
    <property type="match status" value="1"/>
</dbReference>
<keyword evidence="8" id="KW-0472">Membrane</keyword>
<feature type="transmembrane region" description="Helical" evidence="8">
    <location>
        <begin position="72"/>
        <end position="95"/>
    </location>
</feature>
<proteinExistence type="predicted"/>
<keyword evidence="6" id="KW-0067">ATP-binding</keyword>
<protein>
    <recommendedName>
        <fullName evidence="2">histidine kinase</fullName>
        <ecNumber evidence="2">2.7.13.3</ecNumber>
    </recommendedName>
</protein>
<dbReference type="SMART" id="SM00387">
    <property type="entry name" value="HATPase_c"/>
    <property type="match status" value="1"/>
</dbReference>
<dbReference type="InterPro" id="IPR005467">
    <property type="entry name" value="His_kinase_dom"/>
</dbReference>
<evidence type="ECO:0000256" key="8">
    <source>
        <dbReference type="SAM" id="Phobius"/>
    </source>
</evidence>
<evidence type="ECO:0000256" key="6">
    <source>
        <dbReference type="ARBA" id="ARBA00022840"/>
    </source>
</evidence>
<evidence type="ECO:0000259" key="9">
    <source>
        <dbReference type="PROSITE" id="PS50109"/>
    </source>
</evidence>
<keyword evidence="7" id="KW-0902">Two-component regulatory system</keyword>
<dbReference type="Proteomes" id="UP000739565">
    <property type="component" value="Unassembled WGS sequence"/>
</dbReference>
<evidence type="ECO:0000256" key="4">
    <source>
        <dbReference type="ARBA" id="ARBA00022741"/>
    </source>
</evidence>
<dbReference type="RefSeq" id="WP_259661934.1">
    <property type="nucleotide sequence ID" value="NZ_JAHXRI010000010.1"/>
</dbReference>
<feature type="transmembrane region" description="Helical" evidence="8">
    <location>
        <begin position="107"/>
        <end position="128"/>
    </location>
</feature>
<comment type="caution">
    <text evidence="10">The sequence shown here is derived from an EMBL/GenBank/DDBJ whole genome shotgun (WGS) entry which is preliminary data.</text>
</comment>
<evidence type="ECO:0000256" key="3">
    <source>
        <dbReference type="ARBA" id="ARBA00022679"/>
    </source>
</evidence>
<dbReference type="InterPro" id="IPR036890">
    <property type="entry name" value="HATPase_C_sf"/>
</dbReference>
<feature type="transmembrane region" description="Helical" evidence="8">
    <location>
        <begin position="140"/>
        <end position="159"/>
    </location>
</feature>
<comment type="catalytic activity">
    <reaction evidence="1">
        <text>ATP + protein L-histidine = ADP + protein N-phospho-L-histidine.</text>
        <dbReference type="EC" id="2.7.13.3"/>
    </reaction>
</comment>
<dbReference type="PANTHER" id="PTHR43065">
    <property type="entry name" value="SENSOR HISTIDINE KINASE"/>
    <property type="match status" value="1"/>
</dbReference>
<evidence type="ECO:0000256" key="2">
    <source>
        <dbReference type="ARBA" id="ARBA00012438"/>
    </source>
</evidence>
<reference evidence="10" key="1">
    <citation type="submission" date="2021-07" db="EMBL/GenBank/DDBJ databases">
        <title>New genus and species of the family Alcaligenaceae.</title>
        <authorList>
            <person name="Hahn M.W."/>
        </authorList>
    </citation>
    <scope>NUCLEOTIDE SEQUENCE</scope>
    <source>
        <strain evidence="10">LF4-65</strain>
    </source>
</reference>
<feature type="domain" description="Histidine kinase" evidence="9">
    <location>
        <begin position="284"/>
        <end position="500"/>
    </location>
</feature>
<dbReference type="GO" id="GO:0000160">
    <property type="term" value="P:phosphorelay signal transduction system"/>
    <property type="evidence" value="ECO:0007669"/>
    <property type="project" value="UniProtKB-KW"/>
</dbReference>
<dbReference type="InterPro" id="IPR004358">
    <property type="entry name" value="Sig_transdc_His_kin-like_C"/>
</dbReference>
<dbReference type="Gene3D" id="3.30.565.10">
    <property type="entry name" value="Histidine kinase-like ATPase, C-terminal domain"/>
    <property type="match status" value="1"/>
</dbReference>
<feature type="transmembrane region" description="Helical" evidence="8">
    <location>
        <begin position="171"/>
        <end position="196"/>
    </location>
</feature>
<feature type="transmembrane region" description="Helical" evidence="8">
    <location>
        <begin position="37"/>
        <end position="60"/>
    </location>
</feature>
<dbReference type="Pfam" id="PF02518">
    <property type="entry name" value="HATPase_c"/>
    <property type="match status" value="1"/>
</dbReference>
<dbReference type="GO" id="GO:0004673">
    <property type="term" value="F:protein histidine kinase activity"/>
    <property type="evidence" value="ECO:0007669"/>
    <property type="project" value="UniProtKB-EC"/>
</dbReference>
<dbReference type="PRINTS" id="PR00344">
    <property type="entry name" value="BCTRLSENSOR"/>
</dbReference>
<dbReference type="EMBL" id="JAHXRI010000010">
    <property type="protein sequence ID" value="MBZ1351538.1"/>
    <property type="molecule type" value="Genomic_DNA"/>
</dbReference>
<evidence type="ECO:0000256" key="5">
    <source>
        <dbReference type="ARBA" id="ARBA00022777"/>
    </source>
</evidence>
<evidence type="ECO:0000313" key="10">
    <source>
        <dbReference type="EMBL" id="MBZ1351538.1"/>
    </source>
</evidence>
<dbReference type="EC" id="2.7.13.3" evidence="2"/>
<dbReference type="AlphaFoldDB" id="A0A953NBM4"/>
<accession>A0A953NBM4</accession>